<dbReference type="STRING" id="134601.AFA91_24980"/>
<reference evidence="3 4" key="1">
    <citation type="submission" date="2015-07" db="EMBL/GenBank/DDBJ databases">
        <title>Complete genome sequence of Mycobacterium goodii X7B, a facultative thermophilic biodesulfurizing bacterium.</title>
        <authorList>
            <person name="Yu B."/>
            <person name="Li F."/>
            <person name="Xu P."/>
        </authorList>
    </citation>
    <scope>NUCLEOTIDE SEQUENCE [LARGE SCALE GENOMIC DNA]</scope>
    <source>
        <strain evidence="3 4">X7B</strain>
    </source>
</reference>
<dbReference type="PANTHER" id="PTHR43669:SF3">
    <property type="entry name" value="ALCOHOL DEHYDROGENASE, PUTATIVE (AFU_ORTHOLOGUE AFUA_3G03445)-RELATED"/>
    <property type="match status" value="1"/>
</dbReference>
<name>A0A0K0XB34_MYCGD</name>
<evidence type="ECO:0000256" key="1">
    <source>
        <dbReference type="ARBA" id="ARBA00006484"/>
    </source>
</evidence>
<dbReference type="Pfam" id="PF00106">
    <property type="entry name" value="adh_short"/>
    <property type="match status" value="1"/>
</dbReference>
<dbReference type="InterPro" id="IPR002347">
    <property type="entry name" value="SDR_fam"/>
</dbReference>
<evidence type="ECO:0000313" key="4">
    <source>
        <dbReference type="Proteomes" id="UP000062255"/>
    </source>
</evidence>
<dbReference type="SUPFAM" id="SSF51735">
    <property type="entry name" value="NAD(P)-binding Rossmann-fold domains"/>
    <property type="match status" value="1"/>
</dbReference>
<dbReference type="Gene3D" id="3.40.50.720">
    <property type="entry name" value="NAD(P)-binding Rossmann-like Domain"/>
    <property type="match status" value="1"/>
</dbReference>
<dbReference type="KEGG" id="mgo:AFA91_24980"/>
<dbReference type="PATRIC" id="fig|134601.6.peg.5164"/>
<gene>
    <name evidence="3" type="ORF">AFA91_24980</name>
</gene>
<comment type="similarity">
    <text evidence="1">Belongs to the short-chain dehydrogenases/reductases (SDR) family.</text>
</comment>
<keyword evidence="2" id="KW-0560">Oxidoreductase</keyword>
<dbReference type="EMBL" id="CP012150">
    <property type="protein sequence ID" value="AKS34605.1"/>
    <property type="molecule type" value="Genomic_DNA"/>
</dbReference>
<dbReference type="Proteomes" id="UP000062255">
    <property type="component" value="Chromosome"/>
</dbReference>
<dbReference type="PRINTS" id="PR00081">
    <property type="entry name" value="GDHRDH"/>
</dbReference>
<dbReference type="RefSeq" id="WP_049747060.1">
    <property type="nucleotide sequence ID" value="NZ_CP012150.1"/>
</dbReference>
<dbReference type="OrthoDB" id="4373846at2"/>
<dbReference type="PANTHER" id="PTHR43669">
    <property type="entry name" value="5-KETO-D-GLUCONATE 5-REDUCTASE"/>
    <property type="match status" value="1"/>
</dbReference>
<accession>A0A0K0XB34</accession>
<dbReference type="AlphaFoldDB" id="A0A0K0XB34"/>
<evidence type="ECO:0000313" key="3">
    <source>
        <dbReference type="EMBL" id="AKS34605.1"/>
    </source>
</evidence>
<protein>
    <submittedName>
        <fullName evidence="3">Short-chain dehydrogenase</fullName>
    </submittedName>
</protein>
<dbReference type="GO" id="GO:0016491">
    <property type="term" value="F:oxidoreductase activity"/>
    <property type="evidence" value="ECO:0007669"/>
    <property type="project" value="UniProtKB-KW"/>
</dbReference>
<evidence type="ECO:0000256" key="2">
    <source>
        <dbReference type="ARBA" id="ARBA00023002"/>
    </source>
</evidence>
<dbReference type="NCBIfam" id="NF005868">
    <property type="entry name" value="PRK07806.1"/>
    <property type="match status" value="1"/>
</dbReference>
<organism evidence="3 4">
    <name type="scientific">Mycolicibacterium goodii</name>
    <name type="common">Mycobacterium goodii</name>
    <dbReference type="NCBI Taxonomy" id="134601"/>
    <lineage>
        <taxon>Bacteria</taxon>
        <taxon>Bacillati</taxon>
        <taxon>Actinomycetota</taxon>
        <taxon>Actinomycetes</taxon>
        <taxon>Mycobacteriales</taxon>
        <taxon>Mycobacteriaceae</taxon>
        <taxon>Mycolicibacterium</taxon>
    </lineage>
</organism>
<proteinExistence type="inferred from homology"/>
<dbReference type="InterPro" id="IPR036291">
    <property type="entry name" value="NAD(P)-bd_dom_sf"/>
</dbReference>
<sequence length="256" mass="27209">MGAETYESDVNVDGQATPASRVALVTGASRGIGAEVARLLAEEGFHVLVNYREKAKRANVVVDAIRAAGGQASIAGADVCDDAQVQTLTAKLGFGGLDLLVLNASGGLERGADPGYAMRLNRDAQLRLVELAVPLMRRGGRIVFVTSHQAHFYPGRPVPDGYEPIAQSKRAGEDALLEIKPALAQRGIDLKVVSGDMIEGTIIVRLLHRKDPTAVDTRREQAPLPTIEEFAAQITRSAVQPDAPEMAYVGGADYLT</sequence>